<feature type="domain" description="Bacterial EndoU nuclease" evidence="3">
    <location>
        <begin position="410"/>
        <end position="480"/>
    </location>
</feature>
<feature type="compositionally biased region" description="Polar residues" evidence="1">
    <location>
        <begin position="212"/>
        <end position="221"/>
    </location>
</feature>
<evidence type="ECO:0000259" key="3">
    <source>
        <dbReference type="Pfam" id="PF14436"/>
    </source>
</evidence>
<feature type="chain" id="PRO_5029759835" description="Bacterial EndoU nuclease domain-containing protein" evidence="2">
    <location>
        <begin position="26"/>
        <end position="495"/>
    </location>
</feature>
<organism evidence="4 5">
    <name type="scientific">Nocardia aurantia</name>
    <dbReference type="NCBI Taxonomy" id="2585199"/>
    <lineage>
        <taxon>Bacteria</taxon>
        <taxon>Bacillati</taxon>
        <taxon>Actinomycetota</taxon>
        <taxon>Actinomycetes</taxon>
        <taxon>Mycobacteriales</taxon>
        <taxon>Nocardiaceae</taxon>
        <taxon>Nocardia</taxon>
    </lineage>
</organism>
<dbReference type="AlphaFoldDB" id="A0A7K0DH44"/>
<feature type="compositionally biased region" description="Low complexity" evidence="1">
    <location>
        <begin position="344"/>
        <end position="353"/>
    </location>
</feature>
<evidence type="ECO:0000256" key="1">
    <source>
        <dbReference type="SAM" id="MobiDB-lite"/>
    </source>
</evidence>
<protein>
    <recommendedName>
        <fullName evidence="3">Bacterial EndoU nuclease domain-containing protein</fullName>
    </recommendedName>
</protein>
<dbReference type="RefSeq" id="WP_153338732.1">
    <property type="nucleotide sequence ID" value="NZ_WEGI01000001.1"/>
</dbReference>
<proteinExistence type="predicted"/>
<keyword evidence="2" id="KW-0732">Signal</keyword>
<dbReference type="InterPro" id="IPR029501">
    <property type="entry name" value="EndoU_bac"/>
</dbReference>
<sequence length="495" mass="52126">MIRLIARSFFAVLAAVLLLGSSVSAQPPAIPEPTPSDVARIAPNNRNPAALSQRIAVFDAEVNGFLSRATAHRNWESRLGTEETALRGRKAALDAEGNALEARRPSPYASGGAISAFNAQIDAYNGKVDAYNTDVDNHDADIGRYNGERTALLTLQQQLLQEAEAIDAELAHVETEAQRASRPRPTAPQPGNQPQKQAPTGVGKPQAPASGNAASRQQQTAALRKYAQDKGVQLVERPVTSRLTADTLSRMSEQEVAALTGGGQRQFDALVRRPDGTYVGVVVRRPAGAAPSEAAFDASISRGGQAQTTLDGADITITQVDVIDPVANEGGLPKPAVPAPPPGSAAAPTTAAPNESGTEQADTPTTGSPNSTAGTLWGVVPNGPSNITITQRDRIHILDGHGDGINGGHAPGTGMPNKTEFPDDWEDDEIIDRIVDVARNPDHPPELQKNGRWLVKGRRNGVDIEVVVLPGGRVWTGYPTGGQGVIHNDEHGNPK</sequence>
<dbReference type="OrthoDB" id="4504509at2"/>
<comment type="caution">
    <text evidence="4">The sequence shown here is derived from an EMBL/GenBank/DDBJ whole genome shotgun (WGS) entry which is preliminary data.</text>
</comment>
<dbReference type="GO" id="GO:0004519">
    <property type="term" value="F:endonuclease activity"/>
    <property type="evidence" value="ECO:0007669"/>
    <property type="project" value="InterPro"/>
</dbReference>
<evidence type="ECO:0000313" key="5">
    <source>
        <dbReference type="Proteomes" id="UP000431401"/>
    </source>
</evidence>
<evidence type="ECO:0000256" key="2">
    <source>
        <dbReference type="SAM" id="SignalP"/>
    </source>
</evidence>
<accession>A0A7K0DH44</accession>
<feature type="compositionally biased region" description="Polar residues" evidence="1">
    <location>
        <begin position="355"/>
        <end position="374"/>
    </location>
</feature>
<evidence type="ECO:0000313" key="4">
    <source>
        <dbReference type="EMBL" id="MQY24861.1"/>
    </source>
</evidence>
<feature type="compositionally biased region" description="Polar residues" evidence="1">
    <location>
        <begin position="189"/>
        <end position="198"/>
    </location>
</feature>
<feature type="region of interest" description="Disordered" evidence="1">
    <location>
        <begin position="174"/>
        <end position="225"/>
    </location>
</feature>
<name>A0A7K0DH44_9NOCA</name>
<feature type="compositionally biased region" description="Basic and acidic residues" evidence="1">
    <location>
        <begin position="391"/>
        <end position="402"/>
    </location>
</feature>
<dbReference type="EMBL" id="WEGI01000001">
    <property type="protein sequence ID" value="MQY24861.1"/>
    <property type="molecule type" value="Genomic_DNA"/>
</dbReference>
<feature type="region of interest" description="Disordered" evidence="1">
    <location>
        <begin position="327"/>
        <end position="422"/>
    </location>
</feature>
<reference evidence="4 5" key="1">
    <citation type="submission" date="2019-10" db="EMBL/GenBank/DDBJ databases">
        <title>Nocardia macrotermitis sp. nov. and Nocardia aurantia sp. nov., isolated from the gut of fungus growing-termite Macrotermes natalensis.</title>
        <authorList>
            <person name="Benndorf R."/>
            <person name="Schwitalla J."/>
            <person name="Martin K."/>
            <person name="De Beer W."/>
            <person name="Kaster A.-K."/>
            <person name="Vollmers J."/>
            <person name="Poulsen M."/>
            <person name="Beemelmanns C."/>
        </authorList>
    </citation>
    <scope>NUCLEOTIDE SEQUENCE [LARGE SCALE GENOMIC DNA]</scope>
    <source>
        <strain evidence="4 5">RB56</strain>
    </source>
</reference>
<dbReference type="Proteomes" id="UP000431401">
    <property type="component" value="Unassembled WGS sequence"/>
</dbReference>
<keyword evidence="5" id="KW-1185">Reference proteome</keyword>
<gene>
    <name evidence="4" type="ORF">NRB56_04140</name>
</gene>
<dbReference type="Pfam" id="PF14436">
    <property type="entry name" value="EndoU_bacteria"/>
    <property type="match status" value="1"/>
</dbReference>
<feature type="signal peptide" evidence="2">
    <location>
        <begin position="1"/>
        <end position="25"/>
    </location>
</feature>